<keyword evidence="6" id="KW-1185">Reference proteome</keyword>
<dbReference type="InterPro" id="IPR058923">
    <property type="entry name" value="RCC1-like_dom"/>
</dbReference>
<dbReference type="Proteomes" id="UP000011185">
    <property type="component" value="Unassembled WGS sequence"/>
</dbReference>
<dbReference type="OrthoDB" id="61110at2759"/>
<dbReference type="PROSITE" id="PS50012">
    <property type="entry name" value="RCC1_3"/>
    <property type="match status" value="5"/>
</dbReference>
<protein>
    <submittedName>
        <fullName evidence="5">RCC1 domain protein</fullName>
    </submittedName>
</protein>
<evidence type="ECO:0000259" key="4">
    <source>
        <dbReference type="Pfam" id="PF25390"/>
    </source>
</evidence>
<proteinExistence type="predicted"/>
<sequence>MPVYTFGSNLLSQLGTGDEPGSSSTPLELPAFTDLKVDKACCGSLHTLILAEGSVYSFGCNDEFALGREGDENVPIRVQLPERITHIGAGQSASFCIGSSGKLYGWGTFRDKGGVIGFKPNKKFQKVPVVLHRGPVRQLAVGSNHVLYNVRGEVYAIGANEFGEKGVHRNTRMARCRELGAVLVANRRSMFSKCGRMFCGAGTSFMVSERGDAFAFGQNANAQLGLGNTHGGISKRKVPLDDVQSISSGELHTLFVTRNNALYAVGHNMFGQLGTGDNADRHVLTRIDLPNVRTASTKGFFSVAYTDDGMYSWGFNSHGECGYAGQDSSAPKRMETQFDDVVCFDVGHDFCVVVTK</sequence>
<dbReference type="OMA" id="IFVWGTG"/>
<evidence type="ECO:0000313" key="5">
    <source>
        <dbReference type="EMBL" id="ELQ75163.1"/>
    </source>
</evidence>
<feature type="repeat" description="RCC1" evidence="3">
    <location>
        <begin position="101"/>
        <end position="152"/>
    </location>
</feature>
<feature type="repeat" description="RCC1" evidence="3">
    <location>
        <begin position="53"/>
        <end position="100"/>
    </location>
</feature>
<evidence type="ECO:0000256" key="3">
    <source>
        <dbReference type="PROSITE-ProRule" id="PRU00235"/>
    </source>
</evidence>
<dbReference type="AlphaFoldDB" id="L7JUN4"/>
<dbReference type="PANTHER" id="PTHR45982:SF1">
    <property type="entry name" value="REGULATOR OF CHROMOSOME CONDENSATION"/>
    <property type="match status" value="1"/>
</dbReference>
<dbReference type="EMBL" id="JH993985">
    <property type="protein sequence ID" value="ELQ75163.1"/>
    <property type="molecule type" value="Genomic_DNA"/>
</dbReference>
<dbReference type="Gene3D" id="2.130.10.30">
    <property type="entry name" value="Regulator of chromosome condensation 1/beta-lactamase-inhibitor protein II"/>
    <property type="match status" value="1"/>
</dbReference>
<dbReference type="InterPro" id="IPR009091">
    <property type="entry name" value="RCC1/BLIP-II"/>
</dbReference>
<dbReference type="VEuPathDB" id="MicrosporidiaDB:THOM_1894"/>
<feature type="repeat" description="RCC1" evidence="3">
    <location>
        <begin position="211"/>
        <end position="259"/>
    </location>
</feature>
<keyword evidence="1" id="KW-0344">Guanine-nucleotide releasing factor</keyword>
<evidence type="ECO:0000313" key="6">
    <source>
        <dbReference type="Proteomes" id="UP000011185"/>
    </source>
</evidence>
<dbReference type="PANTHER" id="PTHR45982">
    <property type="entry name" value="REGULATOR OF CHROMOSOME CONDENSATION"/>
    <property type="match status" value="1"/>
</dbReference>
<evidence type="ECO:0000256" key="1">
    <source>
        <dbReference type="ARBA" id="ARBA00022658"/>
    </source>
</evidence>
<dbReference type="InterPro" id="IPR051553">
    <property type="entry name" value="Ran_GTPase-activating"/>
</dbReference>
<name>L7JUN4_TRAHO</name>
<reference evidence="5 6" key="1">
    <citation type="journal article" date="2012" name="PLoS Pathog.">
        <title>The genome of the obligate intracellular parasite Trachipleistophora hominis: new insights into microsporidian genome dynamics and reductive evolution.</title>
        <authorList>
            <person name="Heinz E."/>
            <person name="Williams T.A."/>
            <person name="Nakjang S."/>
            <person name="Noel C.J."/>
            <person name="Swan D.C."/>
            <person name="Goldberg A.V."/>
            <person name="Harris S.R."/>
            <person name="Weinmaier T."/>
            <person name="Markert S."/>
            <person name="Becher D."/>
            <person name="Bernhardt J."/>
            <person name="Dagan T."/>
            <person name="Hacker C."/>
            <person name="Lucocq J.M."/>
            <person name="Schweder T."/>
            <person name="Rattei T."/>
            <person name="Hall N."/>
            <person name="Hirt R.P."/>
            <person name="Embley T.M."/>
        </authorList>
    </citation>
    <scope>NUCLEOTIDE SEQUENCE [LARGE SCALE GENOMIC DNA]</scope>
</reference>
<evidence type="ECO:0000256" key="2">
    <source>
        <dbReference type="ARBA" id="ARBA00022737"/>
    </source>
</evidence>
<gene>
    <name evidence="5" type="ORF">THOM_1894</name>
</gene>
<dbReference type="PRINTS" id="PR00633">
    <property type="entry name" value="RCCNDNSATION"/>
</dbReference>
<dbReference type="Pfam" id="PF25390">
    <property type="entry name" value="WD40_RLD"/>
    <property type="match status" value="1"/>
</dbReference>
<accession>L7JUN4</accession>
<feature type="repeat" description="RCC1" evidence="3">
    <location>
        <begin position="308"/>
        <end position="356"/>
    </location>
</feature>
<feature type="repeat" description="RCC1" evidence="3">
    <location>
        <begin position="1"/>
        <end position="53"/>
    </location>
</feature>
<dbReference type="STRING" id="72359.L7JUN4"/>
<dbReference type="PROSITE" id="PS00626">
    <property type="entry name" value="RCC1_2"/>
    <property type="match status" value="1"/>
</dbReference>
<dbReference type="InterPro" id="IPR000408">
    <property type="entry name" value="Reg_chr_condens"/>
</dbReference>
<keyword evidence="2" id="KW-0677">Repeat</keyword>
<dbReference type="FunCoup" id="L7JUN4">
    <property type="interactions" value="232"/>
</dbReference>
<dbReference type="SUPFAM" id="SSF50985">
    <property type="entry name" value="RCC1/BLIP-II"/>
    <property type="match status" value="1"/>
</dbReference>
<dbReference type="InParanoid" id="L7JUN4"/>
<dbReference type="HOGENOM" id="CLU_005210_6_2_1"/>
<feature type="domain" description="RCC1-like" evidence="4">
    <location>
        <begin position="3"/>
        <end position="353"/>
    </location>
</feature>
<organism evidence="5 6">
    <name type="scientific">Trachipleistophora hominis</name>
    <name type="common">Microsporidian parasite</name>
    <dbReference type="NCBI Taxonomy" id="72359"/>
    <lineage>
        <taxon>Eukaryota</taxon>
        <taxon>Fungi</taxon>
        <taxon>Fungi incertae sedis</taxon>
        <taxon>Microsporidia</taxon>
        <taxon>Pleistophoridae</taxon>
        <taxon>Trachipleistophora</taxon>
    </lineage>
</organism>